<evidence type="ECO:0000313" key="3">
    <source>
        <dbReference type="Proteomes" id="UP000216308"/>
    </source>
</evidence>
<gene>
    <name evidence="2" type="ORF">DJ70_14100</name>
</gene>
<accession>A0A256IDH6</accession>
<dbReference type="Gene3D" id="2.60.120.10">
    <property type="entry name" value="Jelly Rolls"/>
    <property type="match status" value="1"/>
</dbReference>
<dbReference type="RefSeq" id="WP_094534075.1">
    <property type="nucleotide sequence ID" value="NZ_NHPJ01000125.1"/>
</dbReference>
<evidence type="ECO:0000259" key="1">
    <source>
        <dbReference type="Pfam" id="PF07883"/>
    </source>
</evidence>
<dbReference type="AlphaFoldDB" id="A0A256IDH6"/>
<dbReference type="OrthoDB" id="305577at2157"/>
<dbReference type="InterPro" id="IPR011051">
    <property type="entry name" value="RmlC_Cupin_sf"/>
</dbReference>
<dbReference type="Pfam" id="PF07883">
    <property type="entry name" value="Cupin_2"/>
    <property type="match status" value="1"/>
</dbReference>
<dbReference type="InterPro" id="IPR013096">
    <property type="entry name" value="Cupin_2"/>
</dbReference>
<comment type="caution">
    <text evidence="2">The sequence shown here is derived from an EMBL/GenBank/DDBJ whole genome shotgun (WGS) entry which is preliminary data.</text>
</comment>
<proteinExistence type="predicted"/>
<dbReference type="EMBL" id="NHPJ01000125">
    <property type="protein sequence ID" value="OYR54376.1"/>
    <property type="molecule type" value="Genomic_DNA"/>
</dbReference>
<dbReference type="SUPFAM" id="SSF51182">
    <property type="entry name" value="RmlC-like cupins"/>
    <property type="match status" value="1"/>
</dbReference>
<dbReference type="InterPro" id="IPR014710">
    <property type="entry name" value="RmlC-like_jellyroll"/>
</dbReference>
<keyword evidence="3" id="KW-1185">Reference proteome</keyword>
<reference evidence="2 3" key="1">
    <citation type="journal article" date="2014" name="Front. Microbiol.">
        <title>Population and genomic analysis of the genus Halorubrum.</title>
        <authorList>
            <person name="Fullmer M.S."/>
            <person name="Soucy S.M."/>
            <person name="Swithers K.S."/>
            <person name="Makkay A.M."/>
            <person name="Wheeler R."/>
            <person name="Ventosa A."/>
            <person name="Gogarten J.P."/>
            <person name="Papke R.T."/>
        </authorList>
    </citation>
    <scope>NUCLEOTIDE SEQUENCE [LARGE SCALE GENOMIC DNA]</scope>
    <source>
        <strain evidence="2 3">Cb34</strain>
    </source>
</reference>
<organism evidence="2 3">
    <name type="scientific">Halorubrum halodurans</name>
    <dbReference type="NCBI Taxonomy" id="1383851"/>
    <lineage>
        <taxon>Archaea</taxon>
        <taxon>Methanobacteriati</taxon>
        <taxon>Methanobacteriota</taxon>
        <taxon>Stenosarchaea group</taxon>
        <taxon>Halobacteria</taxon>
        <taxon>Halobacteriales</taxon>
        <taxon>Haloferacaceae</taxon>
        <taxon>Halorubrum</taxon>
    </lineage>
</organism>
<protein>
    <submittedName>
        <fullName evidence="2">Cupin</fullName>
    </submittedName>
</protein>
<evidence type="ECO:0000313" key="2">
    <source>
        <dbReference type="EMBL" id="OYR54376.1"/>
    </source>
</evidence>
<sequence>MGYDEATYTDVEPKAPGMYFLREALDCAELGVTVVEADADWEGMEHDHAGDGQEEVYVLLEGEATLDVDGESVALAAGDAVRVDPASSRTLSFEADGSRMVIAGAP</sequence>
<name>A0A256IDH6_9EURY</name>
<feature type="domain" description="Cupin type-2" evidence="1">
    <location>
        <begin position="45"/>
        <end position="90"/>
    </location>
</feature>
<dbReference type="Proteomes" id="UP000216308">
    <property type="component" value="Unassembled WGS sequence"/>
</dbReference>